<dbReference type="Proteomes" id="UP000672039">
    <property type="component" value="Chromosome"/>
</dbReference>
<dbReference type="InterPro" id="IPR005569">
    <property type="entry name" value="Arc_DNA-bd_dom"/>
</dbReference>
<keyword evidence="3" id="KW-1185">Reference proteome</keyword>
<accession>A0ABX7WW43</accession>
<dbReference type="RefSeq" id="WP_210223773.1">
    <property type="nucleotide sequence ID" value="NZ_CP072801.1"/>
</dbReference>
<dbReference type="GO" id="GO:0003677">
    <property type="term" value="F:DNA binding"/>
    <property type="evidence" value="ECO:0007669"/>
    <property type="project" value="UniProtKB-KW"/>
</dbReference>
<dbReference type="InterPro" id="IPR010985">
    <property type="entry name" value="Ribbon_hlx_hlx"/>
</dbReference>
<gene>
    <name evidence="2" type="ORF">J9253_06105</name>
</gene>
<dbReference type="InterPro" id="IPR013321">
    <property type="entry name" value="Arc_rbn_hlx_hlx"/>
</dbReference>
<dbReference type="Gene3D" id="1.10.1220.10">
    <property type="entry name" value="Met repressor-like"/>
    <property type="match status" value="1"/>
</dbReference>
<evidence type="ECO:0000259" key="1">
    <source>
        <dbReference type="Pfam" id="PF03869"/>
    </source>
</evidence>
<feature type="domain" description="Arc-like DNA binding" evidence="1">
    <location>
        <begin position="7"/>
        <end position="38"/>
    </location>
</feature>
<proteinExistence type="predicted"/>
<protein>
    <submittedName>
        <fullName evidence="2">Arc family DNA-binding protein</fullName>
    </submittedName>
</protein>
<keyword evidence="2" id="KW-0238">DNA-binding</keyword>
<dbReference type="Pfam" id="PF03869">
    <property type="entry name" value="Arc"/>
    <property type="match status" value="1"/>
</dbReference>
<dbReference type="SUPFAM" id="SSF47598">
    <property type="entry name" value="Ribbon-helix-helix"/>
    <property type="match status" value="1"/>
</dbReference>
<reference evidence="2 3" key="1">
    <citation type="submission" date="2021-04" db="EMBL/GenBank/DDBJ databases">
        <title>Genomics, taxonomy and metabolism of representatives of sulfur bacteria of the genus Thiothrix: Thiothrix fructosivorans QT, Thiothrix unzii A1T and three new species, Thiothrix subterranea sp. nov., Thiothrix litoralis sp. nov. and 'Candidatus Thiothrix anitrata' sp. nov.</title>
        <authorList>
            <person name="Ravin N.V."/>
            <person name="Smolyakov D."/>
            <person name="Rudenko T.S."/>
            <person name="Mardanov A.V."/>
            <person name="Beletsky A.V."/>
            <person name="Markov N.D."/>
            <person name="Fomenkov A.I."/>
            <person name="Roberts R.J."/>
            <person name="Karnachuk O.V."/>
            <person name="Novikov A."/>
            <person name="Grabovich M.Y."/>
        </authorList>
    </citation>
    <scope>NUCLEOTIDE SEQUENCE [LARGE SCALE GENOMIC DNA]</scope>
    <source>
        <strain evidence="2 3">AS</strain>
    </source>
</reference>
<evidence type="ECO:0000313" key="2">
    <source>
        <dbReference type="EMBL" id="QTR47506.1"/>
    </source>
</evidence>
<organism evidence="2 3">
    <name type="scientific">Thiothrix litoralis</name>
    <dbReference type="NCBI Taxonomy" id="2891210"/>
    <lineage>
        <taxon>Bacteria</taxon>
        <taxon>Pseudomonadati</taxon>
        <taxon>Pseudomonadota</taxon>
        <taxon>Gammaproteobacteria</taxon>
        <taxon>Thiotrichales</taxon>
        <taxon>Thiotrichaceae</taxon>
        <taxon>Thiothrix</taxon>
    </lineage>
</organism>
<evidence type="ECO:0000313" key="3">
    <source>
        <dbReference type="Proteomes" id="UP000672039"/>
    </source>
</evidence>
<name>A0ABX7WW43_9GAMM</name>
<dbReference type="EMBL" id="CP072801">
    <property type="protein sequence ID" value="QTR47506.1"/>
    <property type="molecule type" value="Genomic_DNA"/>
</dbReference>
<sequence>MEYQRITLRIPLDLHQELMDAADEGSRSMNAEVIARLRLAQSLPEAETKPITERRMKELMREVLIESGVISK</sequence>